<evidence type="ECO:0000313" key="1">
    <source>
        <dbReference type="EMBL" id="MBZ2209965.1"/>
    </source>
</evidence>
<dbReference type="EMBL" id="JAFBIL020000011">
    <property type="protein sequence ID" value="MBZ2209965.1"/>
    <property type="molecule type" value="Genomic_DNA"/>
</dbReference>
<evidence type="ECO:0008006" key="3">
    <source>
        <dbReference type="Google" id="ProtNLM"/>
    </source>
</evidence>
<gene>
    <name evidence="1" type="ORF">I4X03_022085</name>
</gene>
<proteinExistence type="predicted"/>
<protein>
    <recommendedName>
        <fullName evidence="3">Alpha/beta hydrolase</fullName>
    </recommendedName>
</protein>
<name>A0ABS7SVL2_9BURK</name>
<dbReference type="RefSeq" id="WP_223471012.1">
    <property type="nucleotide sequence ID" value="NZ_JAFBIL020000011.1"/>
</dbReference>
<reference evidence="1 2" key="1">
    <citation type="submission" date="2021-01" db="EMBL/GenBank/DDBJ databases">
        <authorList>
            <person name="Ruan W."/>
            <person name="Khan S.A."/>
            <person name="Jeon C.O."/>
        </authorList>
    </citation>
    <scope>NUCLEOTIDE SEQUENCE [LARGE SCALE GENOMIC DNA]</scope>
    <source>
        <strain evidence="1 2">R798</strain>
    </source>
</reference>
<keyword evidence="2" id="KW-1185">Reference proteome</keyword>
<evidence type="ECO:0000313" key="2">
    <source>
        <dbReference type="Proteomes" id="UP000809349"/>
    </source>
</evidence>
<sequence>MNITLVFRALALLAFIAASTAVIVAPELIGGARSPLTHHAVVAFAHG</sequence>
<accession>A0ABS7SVL2</accession>
<dbReference type="Proteomes" id="UP000809349">
    <property type="component" value="Unassembled WGS sequence"/>
</dbReference>
<organism evidence="1 2">
    <name type="scientific">Massilia soli</name>
    <dbReference type="NCBI Taxonomy" id="2792854"/>
    <lineage>
        <taxon>Bacteria</taxon>
        <taxon>Pseudomonadati</taxon>
        <taxon>Pseudomonadota</taxon>
        <taxon>Betaproteobacteria</taxon>
        <taxon>Burkholderiales</taxon>
        <taxon>Oxalobacteraceae</taxon>
        <taxon>Telluria group</taxon>
        <taxon>Massilia</taxon>
    </lineage>
</organism>
<reference evidence="1 2" key="2">
    <citation type="submission" date="2021-08" db="EMBL/GenBank/DDBJ databases">
        <title>Massilia sp. R798.</title>
        <authorList>
            <person name="Baek J.H."/>
            <person name="Jung H.S."/>
            <person name="Kim K.R."/>
            <person name="Jeon C.O."/>
        </authorList>
    </citation>
    <scope>NUCLEOTIDE SEQUENCE [LARGE SCALE GENOMIC DNA]</scope>
    <source>
        <strain evidence="1 2">R798</strain>
    </source>
</reference>
<comment type="caution">
    <text evidence="1">The sequence shown here is derived from an EMBL/GenBank/DDBJ whole genome shotgun (WGS) entry which is preliminary data.</text>
</comment>